<dbReference type="PANTHER" id="PTHR28283">
    <property type="entry name" value="3',5'-CYCLIC-NUCLEOTIDE PHOSPHODIESTERASE 1"/>
    <property type="match status" value="1"/>
</dbReference>
<evidence type="ECO:0000259" key="1">
    <source>
        <dbReference type="SMART" id="SM00849"/>
    </source>
</evidence>
<dbReference type="SUPFAM" id="SSF56281">
    <property type="entry name" value="Metallo-hydrolase/oxidoreductase"/>
    <property type="match status" value="1"/>
</dbReference>
<dbReference type="OrthoDB" id="9803916at2"/>
<organism evidence="2 3">
    <name type="scientific">Fontimonas thermophila</name>
    <dbReference type="NCBI Taxonomy" id="1076937"/>
    <lineage>
        <taxon>Bacteria</taxon>
        <taxon>Pseudomonadati</taxon>
        <taxon>Pseudomonadota</taxon>
        <taxon>Gammaproteobacteria</taxon>
        <taxon>Nevskiales</taxon>
        <taxon>Nevskiaceae</taxon>
        <taxon>Fontimonas</taxon>
    </lineage>
</organism>
<evidence type="ECO:0000313" key="2">
    <source>
        <dbReference type="EMBL" id="SFF31871.1"/>
    </source>
</evidence>
<name>A0A1I2HTV8_9GAMM</name>
<keyword evidence="3" id="KW-1185">Reference proteome</keyword>
<dbReference type="Proteomes" id="UP000199771">
    <property type="component" value="Unassembled WGS sequence"/>
</dbReference>
<dbReference type="EMBL" id="FOOC01000002">
    <property type="protein sequence ID" value="SFF31871.1"/>
    <property type="molecule type" value="Genomic_DNA"/>
</dbReference>
<dbReference type="GO" id="GO:1902660">
    <property type="term" value="P:negative regulation of glucose mediated signaling pathway"/>
    <property type="evidence" value="ECO:0007669"/>
    <property type="project" value="TreeGrafter"/>
</dbReference>
<dbReference type="InterPro" id="IPR001279">
    <property type="entry name" value="Metallo-B-lactamas"/>
</dbReference>
<evidence type="ECO:0000313" key="3">
    <source>
        <dbReference type="Proteomes" id="UP000199771"/>
    </source>
</evidence>
<dbReference type="RefSeq" id="WP_091531180.1">
    <property type="nucleotide sequence ID" value="NZ_FOOC01000002.1"/>
</dbReference>
<dbReference type="GO" id="GO:0047555">
    <property type="term" value="F:3',5'-cyclic-GMP phosphodiesterase activity"/>
    <property type="evidence" value="ECO:0007669"/>
    <property type="project" value="TreeGrafter"/>
</dbReference>
<sequence>MRIKILGCSGGVGPGLRTTSLLVDEAFLIDAGTGVGDLSLAQQRRIGHVFLTHCHLDHVCGLAFMADNLFGLIEHPIQVHATAETLATLREHIFNWKIWPDFAELPDERTPLLRWCELGIGEAFEIGPEHRLTPFRVLHTVPAVGYAIEGRRGVFAFTGDTYADDGMWNFLNQLPRLDKLIIEIAFPDEQAALGYAAKHFTPALLGSELQKLQHRPRLYLTHHKPGCEALIEKQCKAALRGWDYVHLRRGDTIAFD</sequence>
<dbReference type="InterPro" id="IPR000396">
    <property type="entry name" value="Pdiesterase2"/>
</dbReference>
<feature type="domain" description="Metallo-beta-lactamase" evidence="1">
    <location>
        <begin position="16"/>
        <end position="223"/>
    </location>
</feature>
<dbReference type="CDD" id="cd07735">
    <property type="entry name" value="class_II_PDE_MBL-fold"/>
    <property type="match status" value="1"/>
</dbReference>
<reference evidence="2 3" key="1">
    <citation type="submission" date="2016-10" db="EMBL/GenBank/DDBJ databases">
        <authorList>
            <person name="de Groot N.N."/>
        </authorList>
    </citation>
    <scope>NUCLEOTIDE SEQUENCE [LARGE SCALE GENOMIC DNA]</scope>
    <source>
        <strain evidence="2 3">DSM 23609</strain>
    </source>
</reference>
<dbReference type="PANTHER" id="PTHR28283:SF1">
    <property type="entry name" value="3',5'-CYCLIC-NUCLEOTIDE PHOSPHODIESTERASE 1"/>
    <property type="match status" value="1"/>
</dbReference>
<dbReference type="AlphaFoldDB" id="A0A1I2HTV8"/>
<dbReference type="SMART" id="SM00849">
    <property type="entry name" value="Lactamase_B"/>
    <property type="match status" value="1"/>
</dbReference>
<dbReference type="InterPro" id="IPR036866">
    <property type="entry name" value="RibonucZ/Hydroxyglut_hydro"/>
</dbReference>
<proteinExistence type="predicted"/>
<dbReference type="GO" id="GO:0004115">
    <property type="term" value="F:3',5'-cyclic-AMP phosphodiesterase activity"/>
    <property type="evidence" value="ECO:0007669"/>
    <property type="project" value="InterPro"/>
</dbReference>
<dbReference type="Gene3D" id="3.60.15.10">
    <property type="entry name" value="Ribonuclease Z/Hydroxyacylglutathione hydrolase-like"/>
    <property type="match status" value="1"/>
</dbReference>
<dbReference type="PRINTS" id="PR00388">
    <property type="entry name" value="PDIESTERASE2"/>
</dbReference>
<gene>
    <name evidence="2" type="ORF">SAMN04488120_102131</name>
</gene>
<protein>
    <submittedName>
        <fullName evidence="2">Ribonuclease BN, tRNA processing enzyme</fullName>
    </submittedName>
</protein>
<dbReference type="Pfam" id="PF12706">
    <property type="entry name" value="Lactamase_B_2"/>
    <property type="match status" value="1"/>
</dbReference>
<accession>A0A1I2HTV8</accession>
<dbReference type="GO" id="GO:0006198">
    <property type="term" value="P:cAMP catabolic process"/>
    <property type="evidence" value="ECO:0007669"/>
    <property type="project" value="InterPro"/>
</dbReference>
<dbReference type="STRING" id="1076937.SAMN04488120_102131"/>